<feature type="domain" description="UGSC-like" evidence="1">
    <location>
        <begin position="1"/>
        <end position="71"/>
    </location>
</feature>
<proteinExistence type="predicted"/>
<dbReference type="EMBL" id="JACIBU010000001">
    <property type="protein sequence ID" value="MBB3674356.1"/>
    <property type="molecule type" value="Genomic_DNA"/>
</dbReference>
<accession>A0A839XZF0</accession>
<dbReference type="Pfam" id="PF24696">
    <property type="entry name" value="UGSC"/>
    <property type="match status" value="1"/>
</dbReference>
<gene>
    <name evidence="2" type="ORF">FHX36_000091</name>
</gene>
<comment type="caution">
    <text evidence="2">The sequence shown here is derived from an EMBL/GenBank/DDBJ whole genome shotgun (WGS) entry which is preliminary data.</text>
</comment>
<evidence type="ECO:0000313" key="3">
    <source>
        <dbReference type="Proteomes" id="UP000580718"/>
    </source>
</evidence>
<dbReference type="AlphaFoldDB" id="A0A839XZF0"/>
<name>A0A839XZF0_9ACTN</name>
<dbReference type="InterPro" id="IPR057767">
    <property type="entry name" value="UGSC-like_dom"/>
</dbReference>
<protein>
    <recommendedName>
        <fullName evidence="1">UGSC-like domain-containing protein</fullName>
    </recommendedName>
</protein>
<organism evidence="2 3">
    <name type="scientific">Modestobacter versicolor</name>
    <dbReference type="NCBI Taxonomy" id="429133"/>
    <lineage>
        <taxon>Bacteria</taxon>
        <taxon>Bacillati</taxon>
        <taxon>Actinomycetota</taxon>
        <taxon>Actinomycetes</taxon>
        <taxon>Geodermatophilales</taxon>
        <taxon>Geodermatophilaceae</taxon>
        <taxon>Modestobacter</taxon>
    </lineage>
</organism>
<reference evidence="2 3" key="1">
    <citation type="submission" date="2020-08" db="EMBL/GenBank/DDBJ databases">
        <title>Sequencing the genomes of 1000 actinobacteria strains.</title>
        <authorList>
            <person name="Klenk H.-P."/>
        </authorList>
    </citation>
    <scope>NUCLEOTIDE SEQUENCE [LARGE SCALE GENOMIC DNA]</scope>
    <source>
        <strain evidence="2 3">DSM 16678</strain>
    </source>
</reference>
<evidence type="ECO:0000259" key="1">
    <source>
        <dbReference type="Pfam" id="PF24696"/>
    </source>
</evidence>
<dbReference type="OrthoDB" id="2990547at2"/>
<dbReference type="Proteomes" id="UP000580718">
    <property type="component" value="Unassembled WGS sequence"/>
</dbReference>
<sequence length="75" mass="7706">MADVILMEKRGVPSAAICTDALKMSADAMAVIQGAPDYRYAVVPHPVSSLDAEGIAAVAKIAAPQVMAILRGEAP</sequence>
<evidence type="ECO:0000313" key="2">
    <source>
        <dbReference type="EMBL" id="MBB3674356.1"/>
    </source>
</evidence>